<evidence type="ECO:0000313" key="2">
    <source>
        <dbReference type="EMBL" id="SNU95051.1"/>
    </source>
</evidence>
<protein>
    <recommendedName>
        <fullName evidence="4">Tfp pilus assembly protein PilV</fullName>
    </recommendedName>
</protein>
<keyword evidence="1" id="KW-0472">Membrane</keyword>
<organism evidence="2 3">
    <name type="scientific">Megamonas hypermegale</name>
    <dbReference type="NCBI Taxonomy" id="158847"/>
    <lineage>
        <taxon>Bacteria</taxon>
        <taxon>Bacillati</taxon>
        <taxon>Bacillota</taxon>
        <taxon>Negativicutes</taxon>
        <taxon>Selenomonadales</taxon>
        <taxon>Selenomonadaceae</taxon>
        <taxon>Megamonas</taxon>
    </lineage>
</organism>
<reference evidence="2 3" key="1">
    <citation type="submission" date="2017-06" db="EMBL/GenBank/DDBJ databases">
        <authorList>
            <consortium name="Pathogen Informatics"/>
        </authorList>
    </citation>
    <scope>NUCLEOTIDE SEQUENCE [LARGE SCALE GENOMIC DNA]</scope>
    <source>
        <strain evidence="2 3">NCTC10570</strain>
    </source>
</reference>
<sequence>MKNLLLQLKDNNGFVAMDMLIVMAIVMASAVVWSSASLLMSAQQQNSYRTAAIFLAQGELNKLEYAIENNAILNLEAENVDCGEQQFILQKEVIEQDEQFLLKVKVVWYYEDNLQQEQQERIIVKK</sequence>
<gene>
    <name evidence="2" type="ORF">SAMEA4364220_00303</name>
</gene>
<dbReference type="EMBL" id="LT906446">
    <property type="protein sequence ID" value="SNU95051.1"/>
    <property type="molecule type" value="Genomic_DNA"/>
</dbReference>
<dbReference type="RefSeq" id="WP_027890551.1">
    <property type="nucleotide sequence ID" value="NZ_CALXYH010000017.1"/>
</dbReference>
<evidence type="ECO:0000313" key="3">
    <source>
        <dbReference type="Proteomes" id="UP000215383"/>
    </source>
</evidence>
<dbReference type="GeneID" id="78506340"/>
<dbReference type="AlphaFoldDB" id="A0A239TBE2"/>
<accession>A0A239TBE2</accession>
<evidence type="ECO:0008006" key="4">
    <source>
        <dbReference type="Google" id="ProtNLM"/>
    </source>
</evidence>
<proteinExistence type="predicted"/>
<name>A0A239TBE2_9FIRM</name>
<keyword evidence="1" id="KW-0812">Transmembrane</keyword>
<feature type="transmembrane region" description="Helical" evidence="1">
    <location>
        <begin position="20"/>
        <end position="40"/>
    </location>
</feature>
<evidence type="ECO:0000256" key="1">
    <source>
        <dbReference type="SAM" id="Phobius"/>
    </source>
</evidence>
<keyword evidence="1" id="KW-1133">Transmembrane helix</keyword>
<keyword evidence="3" id="KW-1185">Reference proteome</keyword>
<dbReference type="Proteomes" id="UP000215383">
    <property type="component" value="Chromosome 1"/>
</dbReference>